<feature type="transmembrane region" description="Helical" evidence="7">
    <location>
        <begin position="190"/>
        <end position="216"/>
    </location>
</feature>
<evidence type="ECO:0000256" key="6">
    <source>
        <dbReference type="ARBA" id="ARBA00023136"/>
    </source>
</evidence>
<dbReference type="PANTHER" id="PTHR43386:SF1">
    <property type="entry name" value="D,D-DIPEPTIDE TRANSPORT SYSTEM PERMEASE PROTEIN DDPC-RELATED"/>
    <property type="match status" value="1"/>
</dbReference>
<dbReference type="Proteomes" id="UP000657177">
    <property type="component" value="Unassembled WGS sequence"/>
</dbReference>
<dbReference type="GO" id="GO:0005886">
    <property type="term" value="C:plasma membrane"/>
    <property type="evidence" value="ECO:0007669"/>
    <property type="project" value="UniProtKB-SubCell"/>
</dbReference>
<evidence type="ECO:0000259" key="8">
    <source>
        <dbReference type="PROSITE" id="PS50928"/>
    </source>
</evidence>
<comment type="subcellular location">
    <subcellularLocation>
        <location evidence="1 7">Cell membrane</location>
        <topology evidence="1 7">Multi-pass membrane protein</topology>
    </subcellularLocation>
</comment>
<dbReference type="GO" id="GO:0055085">
    <property type="term" value="P:transmembrane transport"/>
    <property type="evidence" value="ECO:0007669"/>
    <property type="project" value="InterPro"/>
</dbReference>
<dbReference type="SUPFAM" id="SSF161098">
    <property type="entry name" value="MetI-like"/>
    <property type="match status" value="1"/>
</dbReference>
<keyword evidence="2 7" id="KW-0813">Transport</keyword>
<dbReference type="Gene3D" id="1.10.3720.10">
    <property type="entry name" value="MetI-like"/>
    <property type="match status" value="1"/>
</dbReference>
<reference evidence="9" key="1">
    <citation type="submission" date="2020-06" db="EMBL/GenBank/DDBJ databases">
        <title>Novel chitinolytic bacterium.</title>
        <authorList>
            <person name="Ungkulpasvich U."/>
            <person name="Kosugi A."/>
            <person name="Uke A."/>
        </authorList>
    </citation>
    <scope>NUCLEOTIDE SEQUENCE</scope>
    <source>
        <strain evidence="9">UUS1-1</strain>
    </source>
</reference>
<comment type="caution">
    <text evidence="9">The sequence shown here is derived from an EMBL/GenBank/DDBJ whole genome shotgun (WGS) entry which is preliminary data.</text>
</comment>
<feature type="transmembrane region" description="Helical" evidence="7">
    <location>
        <begin position="236"/>
        <end position="257"/>
    </location>
</feature>
<sequence length="269" mass="28939">MQRKFSSNLIIGGLIVGFFFLMLTVSFFYTPFAVNEMRSAERFLPPGKPYLLGTDNFGRDVFSRIMKGTQTAFLVGTVSVLIGMVIGVSLGALSGYFGGWLDRTITQLNATIQAFPGVLLALMIVAVFGPGTVNTIIALSITAIPGFTRITRSGFLQFKEYSFVEAAVTIGLSPLTIMCRHILPQIVPSLLVAASTAFAGALLAEAGLSYLGLGVQPPEPSWGRMINEAQGYLRQAPWYSLAPGLVLLLAVLGFNLLSDGIRDLLDPKH</sequence>
<dbReference type="InterPro" id="IPR000515">
    <property type="entry name" value="MetI-like"/>
</dbReference>
<evidence type="ECO:0000256" key="7">
    <source>
        <dbReference type="RuleBase" id="RU363032"/>
    </source>
</evidence>
<dbReference type="EMBL" id="JAAKDE010000007">
    <property type="protein sequence ID" value="MBA2132738.1"/>
    <property type="molecule type" value="Genomic_DNA"/>
</dbReference>
<evidence type="ECO:0000256" key="3">
    <source>
        <dbReference type="ARBA" id="ARBA00022475"/>
    </source>
</evidence>
<gene>
    <name evidence="9" type="ORF">G5B42_04165</name>
</gene>
<protein>
    <submittedName>
        <fullName evidence="9">ABC transporter permease</fullName>
    </submittedName>
</protein>
<name>A0A8J6LMA7_9FIRM</name>
<dbReference type="InterPro" id="IPR050366">
    <property type="entry name" value="BP-dependent_transpt_permease"/>
</dbReference>
<dbReference type="RefSeq" id="WP_181339197.1">
    <property type="nucleotide sequence ID" value="NZ_JAAKDE010000007.1"/>
</dbReference>
<keyword evidence="5 7" id="KW-1133">Transmembrane helix</keyword>
<accession>A0A8J6LMA7</accession>
<dbReference type="PROSITE" id="PS50928">
    <property type="entry name" value="ABC_TM1"/>
    <property type="match status" value="1"/>
</dbReference>
<comment type="similarity">
    <text evidence="7">Belongs to the binding-protein-dependent transport system permease family.</text>
</comment>
<feature type="transmembrane region" description="Helical" evidence="7">
    <location>
        <begin position="161"/>
        <end position="183"/>
    </location>
</feature>
<dbReference type="Pfam" id="PF00528">
    <property type="entry name" value="BPD_transp_1"/>
    <property type="match status" value="1"/>
</dbReference>
<evidence type="ECO:0000313" key="10">
    <source>
        <dbReference type="Proteomes" id="UP000657177"/>
    </source>
</evidence>
<keyword evidence="3" id="KW-1003">Cell membrane</keyword>
<organism evidence="9 10">
    <name type="scientific">Capillibacterium thermochitinicola</name>
    <dbReference type="NCBI Taxonomy" id="2699427"/>
    <lineage>
        <taxon>Bacteria</taxon>
        <taxon>Bacillati</taxon>
        <taxon>Bacillota</taxon>
        <taxon>Capillibacterium</taxon>
    </lineage>
</organism>
<keyword evidence="10" id="KW-1185">Reference proteome</keyword>
<evidence type="ECO:0000256" key="2">
    <source>
        <dbReference type="ARBA" id="ARBA00022448"/>
    </source>
</evidence>
<dbReference type="AlphaFoldDB" id="A0A8J6LMA7"/>
<evidence type="ECO:0000256" key="4">
    <source>
        <dbReference type="ARBA" id="ARBA00022692"/>
    </source>
</evidence>
<feature type="domain" description="ABC transmembrane type-1" evidence="8">
    <location>
        <begin position="69"/>
        <end position="258"/>
    </location>
</feature>
<dbReference type="CDD" id="cd06261">
    <property type="entry name" value="TM_PBP2"/>
    <property type="match status" value="1"/>
</dbReference>
<keyword evidence="6 7" id="KW-0472">Membrane</keyword>
<evidence type="ECO:0000256" key="5">
    <source>
        <dbReference type="ARBA" id="ARBA00022989"/>
    </source>
</evidence>
<feature type="transmembrane region" description="Helical" evidence="7">
    <location>
        <begin position="118"/>
        <end position="141"/>
    </location>
</feature>
<feature type="transmembrane region" description="Helical" evidence="7">
    <location>
        <begin position="9"/>
        <end position="29"/>
    </location>
</feature>
<proteinExistence type="inferred from homology"/>
<evidence type="ECO:0000256" key="1">
    <source>
        <dbReference type="ARBA" id="ARBA00004651"/>
    </source>
</evidence>
<keyword evidence="4 7" id="KW-0812">Transmembrane</keyword>
<dbReference type="PANTHER" id="PTHR43386">
    <property type="entry name" value="OLIGOPEPTIDE TRANSPORT SYSTEM PERMEASE PROTEIN APPC"/>
    <property type="match status" value="1"/>
</dbReference>
<evidence type="ECO:0000313" key="9">
    <source>
        <dbReference type="EMBL" id="MBA2132738.1"/>
    </source>
</evidence>
<dbReference type="InterPro" id="IPR035906">
    <property type="entry name" value="MetI-like_sf"/>
</dbReference>
<feature type="transmembrane region" description="Helical" evidence="7">
    <location>
        <begin position="72"/>
        <end position="97"/>
    </location>
</feature>